<sequence length="106" mass="12073">MKVSDSFLFHLAGCRLMHCLQVSMRVGKIIADKTSLKSEKHLRCCIRKTKSTFFTVISSNSTELFVQAENVTYKEPAGIEDNNENIDSRQLSLRRAKAMAKFKEKS</sequence>
<name>A0A1J1HYX2_9DIPT</name>
<dbReference type="AlphaFoldDB" id="A0A1J1HYX2"/>
<gene>
    <name evidence="1" type="ORF">CLUMA_CG006847</name>
</gene>
<dbReference type="Proteomes" id="UP000183832">
    <property type="component" value="Unassembled WGS sequence"/>
</dbReference>
<evidence type="ECO:0000313" key="1">
    <source>
        <dbReference type="EMBL" id="CRK93304.1"/>
    </source>
</evidence>
<organism evidence="1 2">
    <name type="scientific">Clunio marinus</name>
    <dbReference type="NCBI Taxonomy" id="568069"/>
    <lineage>
        <taxon>Eukaryota</taxon>
        <taxon>Metazoa</taxon>
        <taxon>Ecdysozoa</taxon>
        <taxon>Arthropoda</taxon>
        <taxon>Hexapoda</taxon>
        <taxon>Insecta</taxon>
        <taxon>Pterygota</taxon>
        <taxon>Neoptera</taxon>
        <taxon>Endopterygota</taxon>
        <taxon>Diptera</taxon>
        <taxon>Nematocera</taxon>
        <taxon>Chironomoidea</taxon>
        <taxon>Chironomidae</taxon>
        <taxon>Clunio</taxon>
    </lineage>
</organism>
<evidence type="ECO:0000313" key="2">
    <source>
        <dbReference type="Proteomes" id="UP000183832"/>
    </source>
</evidence>
<accession>A0A1J1HYX2</accession>
<keyword evidence="2" id="KW-1185">Reference proteome</keyword>
<dbReference type="EMBL" id="CVRI01000037">
    <property type="protein sequence ID" value="CRK93304.1"/>
    <property type="molecule type" value="Genomic_DNA"/>
</dbReference>
<protein>
    <submittedName>
        <fullName evidence="1">CLUMA_CG006847, isoform A</fullName>
    </submittedName>
</protein>
<proteinExistence type="predicted"/>
<reference evidence="1 2" key="1">
    <citation type="submission" date="2015-04" db="EMBL/GenBank/DDBJ databases">
        <authorList>
            <person name="Syromyatnikov M.Y."/>
            <person name="Popov V.N."/>
        </authorList>
    </citation>
    <scope>NUCLEOTIDE SEQUENCE [LARGE SCALE GENOMIC DNA]</scope>
</reference>